<sequence>MRVVGRSSKYLAVDHSLLFDVPPQDIPSLGLFDHPEPGEGQLWFYGALRAIRTQPHPESRYEFPAYGVLLKKPPSAALAEHP</sequence>
<keyword evidence="2" id="KW-1185">Reference proteome</keyword>
<dbReference type="Proteomes" id="UP000016569">
    <property type="component" value="Unassembled WGS sequence"/>
</dbReference>
<accession>A0A8E0NAN8</accession>
<dbReference type="AlphaFoldDB" id="A0A8E0NAN8"/>
<proteinExistence type="predicted"/>
<gene>
    <name evidence="1" type="ORF">MBEBAB_0871</name>
</gene>
<name>A0A8E0NAN8_9CAUL</name>
<comment type="caution">
    <text evidence="1">The sequence shown here is derived from an EMBL/GenBank/DDBJ whole genome shotgun (WGS) entry which is preliminary data.</text>
</comment>
<evidence type="ECO:0000313" key="1">
    <source>
        <dbReference type="EMBL" id="GAD58621.1"/>
    </source>
</evidence>
<reference evidence="2" key="1">
    <citation type="journal article" date="2013" name="Genome Announc.">
        <title>Draft Genome Sequence of the Dimorphic Prosthecate Bacterium Brevundimonas abyssalis TAR-001T.</title>
        <authorList>
            <person name="Tsubouchi T."/>
            <person name="Nishi S."/>
            <person name="Usui K."/>
            <person name="Shimane Y."/>
            <person name="Takaki Y."/>
            <person name="Maruyama T."/>
            <person name="Hatada Y."/>
        </authorList>
    </citation>
    <scope>NUCLEOTIDE SEQUENCE [LARGE SCALE GENOMIC DNA]</scope>
    <source>
        <strain evidence="2">TAR-001</strain>
    </source>
</reference>
<dbReference type="EMBL" id="BATC01000009">
    <property type="protein sequence ID" value="GAD58621.1"/>
    <property type="molecule type" value="Genomic_DNA"/>
</dbReference>
<organism evidence="1 2">
    <name type="scientific">Brevundimonas abyssalis TAR-001</name>
    <dbReference type="NCBI Taxonomy" id="1391729"/>
    <lineage>
        <taxon>Bacteria</taxon>
        <taxon>Pseudomonadati</taxon>
        <taxon>Pseudomonadota</taxon>
        <taxon>Alphaproteobacteria</taxon>
        <taxon>Caulobacterales</taxon>
        <taxon>Caulobacteraceae</taxon>
        <taxon>Brevundimonas</taxon>
    </lineage>
</organism>
<protein>
    <submittedName>
        <fullName evidence="1">Uncharacterized protein</fullName>
    </submittedName>
</protein>
<evidence type="ECO:0000313" key="2">
    <source>
        <dbReference type="Proteomes" id="UP000016569"/>
    </source>
</evidence>